<dbReference type="AlphaFoldDB" id="A0A4U6XB20"/>
<proteinExistence type="predicted"/>
<dbReference type="STRING" id="1306861.A0A4U6XB20"/>
<keyword evidence="4" id="KW-1185">Reference proteome</keyword>
<sequence length="272" mass="31050">MDLNLFPATMADFTLLGTLDGDQTALEPQLWDASAKYTELITSPGALGLMQGQRLAFRPAPASAPVTAWPTTATGHSRVPRPESQEDWDAKQDTIRKLYLEENLPLQDVIDTMSKKHSFSATERVYKRQFQKWNWKKYNTKAHRQSRAQCIHVETSRGMATCRRPARRRRPNQVSVQNSNITVYYLAGRSNPNIAQDSTTFTIPLLHGNQTYEWTEKTYANLREIIVEVLGEYNMRSIHARRNVLNTVKDPGSDLDISGLQTLYHRSKKQLS</sequence>
<evidence type="ECO:0000313" key="3">
    <source>
        <dbReference type="EMBL" id="TKW50907.1"/>
    </source>
</evidence>
<comment type="caution">
    <text evidence="3">The sequence shown here is derived from an EMBL/GenBank/DDBJ whole genome shotgun (WGS) entry which is preliminary data.</text>
</comment>
<organism evidence="3 4">
    <name type="scientific">Colletotrichum tanaceti</name>
    <dbReference type="NCBI Taxonomy" id="1306861"/>
    <lineage>
        <taxon>Eukaryota</taxon>
        <taxon>Fungi</taxon>
        <taxon>Dikarya</taxon>
        <taxon>Ascomycota</taxon>
        <taxon>Pezizomycotina</taxon>
        <taxon>Sordariomycetes</taxon>
        <taxon>Hypocreomycetidae</taxon>
        <taxon>Glomerellales</taxon>
        <taxon>Glomerellaceae</taxon>
        <taxon>Colletotrichum</taxon>
        <taxon>Colletotrichum destructivum species complex</taxon>
    </lineage>
</organism>
<evidence type="ECO:0000313" key="4">
    <source>
        <dbReference type="Proteomes" id="UP000310108"/>
    </source>
</evidence>
<dbReference type="Proteomes" id="UP000310108">
    <property type="component" value="Unassembled WGS sequence"/>
</dbReference>
<reference evidence="3 4" key="1">
    <citation type="journal article" date="2019" name="PLoS ONE">
        <title>Comparative genome analysis indicates high evolutionary potential of pathogenicity genes in Colletotrichum tanaceti.</title>
        <authorList>
            <person name="Lelwala R.V."/>
            <person name="Korhonen P.K."/>
            <person name="Young N.D."/>
            <person name="Scott J.B."/>
            <person name="Ades P.A."/>
            <person name="Gasser R.B."/>
            <person name="Taylor P.W.J."/>
        </authorList>
    </citation>
    <scope>NUCLEOTIDE SEQUENCE [LARGE SCALE GENOMIC DNA]</scope>
    <source>
        <strain evidence="3">BRIP57314</strain>
    </source>
</reference>
<gene>
    <name evidence="3" type="ORF">CTA1_2623</name>
</gene>
<name>A0A4U6XB20_9PEZI</name>
<accession>A0A4U6XB20</accession>
<evidence type="ECO:0000259" key="2">
    <source>
        <dbReference type="Pfam" id="PF14420"/>
    </source>
</evidence>
<dbReference type="PANTHER" id="PTHR38788">
    <property type="entry name" value="CLR5 DOMAIN-CONTAINING PROTEIN"/>
    <property type="match status" value="1"/>
</dbReference>
<dbReference type="InterPro" id="IPR025676">
    <property type="entry name" value="Clr5_dom"/>
</dbReference>
<dbReference type="Pfam" id="PF14420">
    <property type="entry name" value="Clr5"/>
    <property type="match status" value="1"/>
</dbReference>
<dbReference type="PANTHER" id="PTHR38788:SF3">
    <property type="entry name" value="CLR5 DOMAIN-CONTAINING PROTEIN"/>
    <property type="match status" value="1"/>
</dbReference>
<evidence type="ECO:0000256" key="1">
    <source>
        <dbReference type="SAM" id="MobiDB-lite"/>
    </source>
</evidence>
<feature type="domain" description="Clr5" evidence="2">
    <location>
        <begin position="84"/>
        <end position="137"/>
    </location>
</feature>
<protein>
    <recommendedName>
        <fullName evidence="2">Clr5 domain-containing protein</fullName>
    </recommendedName>
</protein>
<dbReference type="EMBL" id="PJEX01000350">
    <property type="protein sequence ID" value="TKW50907.1"/>
    <property type="molecule type" value="Genomic_DNA"/>
</dbReference>
<feature type="region of interest" description="Disordered" evidence="1">
    <location>
        <begin position="66"/>
        <end position="88"/>
    </location>
</feature>